<dbReference type="RefSeq" id="WP_378286771.1">
    <property type="nucleotide sequence ID" value="NZ_JBHSON010000060.1"/>
</dbReference>
<dbReference type="EMBL" id="JBHSON010000060">
    <property type="protein sequence ID" value="MFC5750921.1"/>
    <property type="molecule type" value="Genomic_DNA"/>
</dbReference>
<keyword evidence="4" id="KW-1185">Reference proteome</keyword>
<feature type="compositionally biased region" description="Basic residues" evidence="1">
    <location>
        <begin position="1"/>
        <end position="11"/>
    </location>
</feature>
<evidence type="ECO:0000256" key="1">
    <source>
        <dbReference type="SAM" id="MobiDB-lite"/>
    </source>
</evidence>
<protein>
    <submittedName>
        <fullName evidence="3">DUF397 domain-containing protein</fullName>
    </submittedName>
</protein>
<evidence type="ECO:0000313" key="4">
    <source>
        <dbReference type="Proteomes" id="UP001596074"/>
    </source>
</evidence>
<proteinExistence type="predicted"/>
<comment type="caution">
    <text evidence="3">The sequence shown here is derived from an EMBL/GenBank/DDBJ whole genome shotgun (WGS) entry which is preliminary data.</text>
</comment>
<gene>
    <name evidence="3" type="ORF">ACFPZN_35340</name>
</gene>
<dbReference type="Pfam" id="PF04149">
    <property type="entry name" value="DUF397"/>
    <property type="match status" value="1"/>
</dbReference>
<evidence type="ECO:0000313" key="3">
    <source>
        <dbReference type="EMBL" id="MFC5750921.1"/>
    </source>
</evidence>
<feature type="domain" description="DUF397" evidence="2">
    <location>
        <begin position="6"/>
        <end position="59"/>
    </location>
</feature>
<name>A0ABW1A8K7_9ACTN</name>
<accession>A0ABW1A8K7</accession>
<dbReference type="Proteomes" id="UP001596074">
    <property type="component" value="Unassembled WGS sequence"/>
</dbReference>
<dbReference type="InterPro" id="IPR007278">
    <property type="entry name" value="DUF397"/>
</dbReference>
<feature type="region of interest" description="Disordered" evidence="1">
    <location>
        <begin position="1"/>
        <end position="34"/>
    </location>
</feature>
<reference evidence="4" key="1">
    <citation type="journal article" date="2019" name="Int. J. Syst. Evol. Microbiol.">
        <title>The Global Catalogue of Microorganisms (GCM) 10K type strain sequencing project: providing services to taxonomists for standard genome sequencing and annotation.</title>
        <authorList>
            <consortium name="The Broad Institute Genomics Platform"/>
            <consortium name="The Broad Institute Genome Sequencing Center for Infectious Disease"/>
            <person name="Wu L."/>
            <person name="Ma J."/>
        </authorList>
    </citation>
    <scope>NUCLEOTIDE SEQUENCE [LARGE SCALE GENOMIC DNA]</scope>
    <source>
        <strain evidence="4">KCTC 42087</strain>
    </source>
</reference>
<evidence type="ECO:0000259" key="2">
    <source>
        <dbReference type="Pfam" id="PF04149"/>
    </source>
</evidence>
<organism evidence="3 4">
    <name type="scientific">Actinomadura rugatobispora</name>
    <dbReference type="NCBI Taxonomy" id="1994"/>
    <lineage>
        <taxon>Bacteria</taxon>
        <taxon>Bacillati</taxon>
        <taxon>Actinomycetota</taxon>
        <taxon>Actinomycetes</taxon>
        <taxon>Streptosporangiales</taxon>
        <taxon>Thermomonosporaceae</taxon>
        <taxon>Actinomadura</taxon>
    </lineage>
</organism>
<sequence>MKSAPHWRKSSRSAGAGESECVEPADLGLGVGVRDSRDPDGPRLILRRDVFADVVAGIRAGRLTGQRVRTSR</sequence>